<accession>A0A9P5RXJ9</accession>
<dbReference type="Pfam" id="PF19316">
    <property type="entry name" value="PIGO_PIGG"/>
    <property type="match status" value="1"/>
</dbReference>
<evidence type="ECO:0000256" key="8">
    <source>
        <dbReference type="ARBA" id="ARBA00022989"/>
    </source>
</evidence>
<dbReference type="PANTHER" id="PTHR23071">
    <property type="entry name" value="PHOSPHATIDYLINOSITOL GLYCAN"/>
    <property type="match status" value="1"/>
</dbReference>
<protein>
    <submittedName>
        <fullName evidence="14">Mannose-ethanolamine phosphotransferase gpi13</fullName>
    </submittedName>
</protein>
<feature type="transmembrane region" description="Helical" evidence="12">
    <location>
        <begin position="839"/>
        <end position="864"/>
    </location>
</feature>
<feature type="transmembrane region" description="Helical" evidence="12">
    <location>
        <begin position="643"/>
        <end position="665"/>
    </location>
</feature>
<dbReference type="Proteomes" id="UP000748756">
    <property type="component" value="Unassembled WGS sequence"/>
</dbReference>
<keyword evidence="4" id="KW-0337">GPI-anchor biosynthesis</keyword>
<dbReference type="PANTHER" id="PTHR23071:SF1">
    <property type="entry name" value="GPI ETHANOLAMINE PHOSPHATE TRANSFERASE 3"/>
    <property type="match status" value="1"/>
</dbReference>
<evidence type="ECO:0000256" key="11">
    <source>
        <dbReference type="SAM" id="MobiDB-lite"/>
    </source>
</evidence>
<proteinExistence type="inferred from homology"/>
<keyword evidence="9 12" id="KW-0472">Membrane</keyword>
<dbReference type="GO" id="GO:0051377">
    <property type="term" value="F:mannose-ethanolamine phosphotransferase activity"/>
    <property type="evidence" value="ECO:0007669"/>
    <property type="project" value="InterPro"/>
</dbReference>
<dbReference type="InterPro" id="IPR002591">
    <property type="entry name" value="Phosphodiest/P_Trfase"/>
</dbReference>
<dbReference type="InterPro" id="IPR017850">
    <property type="entry name" value="Alkaline_phosphatase_core_sf"/>
</dbReference>
<reference evidence="14" key="1">
    <citation type="journal article" date="2020" name="Fungal Divers.">
        <title>Resolving the Mortierellaceae phylogeny through synthesis of multi-gene phylogenetics and phylogenomics.</title>
        <authorList>
            <person name="Vandepol N."/>
            <person name="Liber J."/>
            <person name="Desiro A."/>
            <person name="Na H."/>
            <person name="Kennedy M."/>
            <person name="Barry K."/>
            <person name="Grigoriev I.V."/>
            <person name="Miller A.N."/>
            <person name="O'Donnell K."/>
            <person name="Stajich J.E."/>
            <person name="Bonito G."/>
        </authorList>
    </citation>
    <scope>NUCLEOTIDE SEQUENCE</scope>
    <source>
        <strain evidence="14">NRRL 6426</strain>
    </source>
</reference>
<keyword evidence="8 12" id="KW-1133">Transmembrane helix</keyword>
<feature type="domain" description="GPI ethanolamine phosphate transferase 2 C-terminal" evidence="13">
    <location>
        <begin position="943"/>
        <end position="1088"/>
    </location>
</feature>
<feature type="compositionally biased region" description="Low complexity" evidence="11">
    <location>
        <begin position="10"/>
        <end position="44"/>
    </location>
</feature>
<feature type="region of interest" description="Disordered" evidence="11">
    <location>
        <begin position="1"/>
        <end position="60"/>
    </location>
</feature>
<evidence type="ECO:0000256" key="10">
    <source>
        <dbReference type="ARBA" id="ARBA00023180"/>
    </source>
</evidence>
<keyword evidence="7" id="KW-0256">Endoplasmic reticulum</keyword>
<evidence type="ECO:0000256" key="7">
    <source>
        <dbReference type="ARBA" id="ARBA00022824"/>
    </source>
</evidence>
<comment type="subcellular location">
    <subcellularLocation>
        <location evidence="1">Endoplasmic reticulum membrane</location>
        <topology evidence="1">Multi-pass membrane protein</topology>
    </subcellularLocation>
</comment>
<feature type="transmembrane region" description="Helical" evidence="12">
    <location>
        <begin position="778"/>
        <end position="802"/>
    </location>
</feature>
<evidence type="ECO:0000256" key="6">
    <source>
        <dbReference type="ARBA" id="ARBA00022692"/>
    </source>
</evidence>
<evidence type="ECO:0000313" key="15">
    <source>
        <dbReference type="Proteomes" id="UP000748756"/>
    </source>
</evidence>
<evidence type="ECO:0000259" key="13">
    <source>
        <dbReference type="Pfam" id="PF19316"/>
    </source>
</evidence>
<dbReference type="CDD" id="cd16023">
    <property type="entry name" value="GPI_EPT_3"/>
    <property type="match status" value="1"/>
</dbReference>
<evidence type="ECO:0000256" key="2">
    <source>
        <dbReference type="ARBA" id="ARBA00004687"/>
    </source>
</evidence>
<feature type="transmembrane region" description="Helical" evidence="12">
    <location>
        <begin position="72"/>
        <end position="92"/>
    </location>
</feature>
<feature type="transmembrane region" description="Helical" evidence="12">
    <location>
        <begin position="671"/>
        <end position="688"/>
    </location>
</feature>
<keyword evidence="5" id="KW-0808">Transferase</keyword>
<dbReference type="AlphaFoldDB" id="A0A9P5RXJ9"/>
<comment type="pathway">
    <text evidence="2">Glycolipid biosynthesis; glycosylphosphatidylinositol-anchor biosynthesis.</text>
</comment>
<dbReference type="GO" id="GO:0006506">
    <property type="term" value="P:GPI anchor biosynthetic process"/>
    <property type="evidence" value="ECO:0007669"/>
    <property type="project" value="UniProtKB-KW"/>
</dbReference>
<keyword evidence="6 12" id="KW-0812">Transmembrane</keyword>
<organism evidence="14 15">
    <name type="scientific">Linnemannia schmuckeri</name>
    <dbReference type="NCBI Taxonomy" id="64567"/>
    <lineage>
        <taxon>Eukaryota</taxon>
        <taxon>Fungi</taxon>
        <taxon>Fungi incertae sedis</taxon>
        <taxon>Mucoromycota</taxon>
        <taxon>Mortierellomycotina</taxon>
        <taxon>Mortierellomycetes</taxon>
        <taxon>Mortierellales</taxon>
        <taxon>Mortierellaceae</taxon>
        <taxon>Linnemannia</taxon>
    </lineage>
</organism>
<feature type="transmembrane region" description="Helical" evidence="12">
    <location>
        <begin position="1077"/>
        <end position="1098"/>
    </location>
</feature>
<dbReference type="SUPFAM" id="SSF53649">
    <property type="entry name" value="Alkaline phosphatase-like"/>
    <property type="match status" value="1"/>
</dbReference>
<evidence type="ECO:0000256" key="4">
    <source>
        <dbReference type="ARBA" id="ARBA00022502"/>
    </source>
</evidence>
<evidence type="ECO:0000256" key="12">
    <source>
        <dbReference type="SAM" id="Phobius"/>
    </source>
</evidence>
<feature type="transmembrane region" description="Helical" evidence="12">
    <location>
        <begin position="531"/>
        <end position="552"/>
    </location>
</feature>
<dbReference type="Gene3D" id="3.40.720.10">
    <property type="entry name" value="Alkaline Phosphatase, subunit A"/>
    <property type="match status" value="1"/>
</dbReference>
<feature type="transmembrane region" description="Helical" evidence="12">
    <location>
        <begin position="944"/>
        <end position="966"/>
    </location>
</feature>
<feature type="transmembrane region" description="Helical" evidence="12">
    <location>
        <begin position="1034"/>
        <end position="1057"/>
    </location>
</feature>
<evidence type="ECO:0000256" key="9">
    <source>
        <dbReference type="ARBA" id="ARBA00023136"/>
    </source>
</evidence>
<dbReference type="InterPro" id="IPR037675">
    <property type="entry name" value="PIG-O_N"/>
</dbReference>
<feature type="transmembrane region" description="Helical" evidence="12">
    <location>
        <begin position="986"/>
        <end position="1013"/>
    </location>
</feature>
<dbReference type="Pfam" id="PF01663">
    <property type="entry name" value="Phosphodiest"/>
    <property type="match status" value="1"/>
</dbReference>
<sequence length="1110" mass="121874">MAQRTPPLGQAQAQTSATPSSATLRSRTTATTTSHRTTTATAARPNGAKGPVSSVQKTASKERAPSIRLAKLLLWVFLVHVGAIYLFTRGFLLSRSVLDSKSECSNSNMDESIFTDQGLDSNKCWYPQQYKKAVVIVIDALRFDFVVPHHDLPDDEREPYYLNKLPVIHRLLEEQPDNTLVYQFVADPPTTTLQRLKALTTGTLPTIIDAGSNFASSALKEDNWLAQFESSRGEDRILFMGDDTWTGLFPSVLNNNNSHAFPSLDTHDLDTLDNGVIKALGPALEDPSKWDLLIAHFLGVDHCGHTYGPNDPHMAVKLEQMNDQLEKVFASVSDDTLVLIMGDHGMNGHGDHGGDSDDEVEAGMVIYSKRKLLDASLLDRFSLGDTLQYTKPVGGNVYRTVQQIDLVPTLSLLLGLPIPFNNLGSVIPELFLSAKDPKSAIRDLLRATRLNAAQVATYFESYMELHPTSDIALAVEMEFGELFKRAETFMRKLGQDPQAKTEDLAKALKLYSEYLRTSLSSCKRIWAHFDVPLMAAGGGVMLVSCFCLLLHITIYRAVGMPPSLERFLAGGTLLGIALSRHLKPLLLKIETVQESSLGLVDIMIFSMSTFSIAGFLLCLALNAKPFARKESWSVFRLIRWPPLSGFLACLFIFVNCLIFASNSYIVHESTFIIGFLQTFGIIGLLFSLRVPDKAARIKAIILVLSFMAMTRVLSASTVCREEQGDLCSPTFYASAQQSVPSQWSLGSKTDGTRAATTGYNANAFEPLLGGMSAGGQYLWIKTTLVRIAFGFALFIGPVAWWANPLCMDIQTVEEPVGAVDGNRKSVGSSSTAPATQRKIYILGYANAFGASYYMALTMMFLFVILTQKPLGAIVLSVGLAQISCLVELVDIWRDADFAIWQQGLIERIQAETQASVENSDGIAAAASIQSAAQTEQAKAPTLNLLLPTVVLSLMGNLLFFATGHQATLSSIQWSSAFIGVPTLNYFFSPILVIVNTLGPFILCAMALPLVVLWQMPPKANKLGIVVLFPELTRLCLMMMMHQSLVLVANMFFTGGMFRRHLMVWKVFAPRFMLQASALLMMDLVLVTVTVLVVLSRVVREVSTVLSIRVV</sequence>
<evidence type="ECO:0000256" key="3">
    <source>
        <dbReference type="ARBA" id="ARBA00008695"/>
    </source>
</evidence>
<evidence type="ECO:0000313" key="14">
    <source>
        <dbReference type="EMBL" id="KAF9148365.1"/>
    </source>
</evidence>
<comment type="similarity">
    <text evidence="3">Belongs to the PIGG/PIGN/PIGO family. PIGO subfamily.</text>
</comment>
<evidence type="ECO:0000256" key="1">
    <source>
        <dbReference type="ARBA" id="ARBA00004477"/>
    </source>
</evidence>
<dbReference type="EMBL" id="JAAAUQ010000670">
    <property type="protein sequence ID" value="KAF9148365.1"/>
    <property type="molecule type" value="Genomic_DNA"/>
</dbReference>
<dbReference type="InterPro" id="IPR039524">
    <property type="entry name" value="PIGO/GPI13"/>
</dbReference>
<dbReference type="OrthoDB" id="272139at2759"/>
<keyword evidence="10" id="KW-0325">Glycoprotein</keyword>
<comment type="caution">
    <text evidence="14">The sequence shown here is derived from an EMBL/GenBank/DDBJ whole genome shotgun (WGS) entry which is preliminary data.</text>
</comment>
<feature type="transmembrane region" description="Helical" evidence="12">
    <location>
        <begin position="602"/>
        <end position="622"/>
    </location>
</feature>
<gene>
    <name evidence="14" type="primary">GPI13</name>
    <name evidence="14" type="ORF">BG015_009909</name>
</gene>
<evidence type="ECO:0000256" key="5">
    <source>
        <dbReference type="ARBA" id="ARBA00022679"/>
    </source>
</evidence>
<keyword evidence="15" id="KW-1185">Reference proteome</keyword>
<dbReference type="GO" id="GO:0005789">
    <property type="term" value="C:endoplasmic reticulum membrane"/>
    <property type="evidence" value="ECO:0007669"/>
    <property type="project" value="UniProtKB-SubCell"/>
</dbReference>
<dbReference type="InterPro" id="IPR045687">
    <property type="entry name" value="PIGG/GPI7_C"/>
</dbReference>
<feature type="transmembrane region" description="Helical" evidence="12">
    <location>
        <begin position="564"/>
        <end position="582"/>
    </location>
</feature>
<name>A0A9P5RXJ9_9FUNG</name>